<evidence type="ECO:0000313" key="4">
    <source>
        <dbReference type="Proteomes" id="UP000321947"/>
    </source>
</evidence>
<dbReference type="SUPFAM" id="SSF56672">
    <property type="entry name" value="DNA/RNA polymerases"/>
    <property type="match status" value="1"/>
</dbReference>
<sequence>MWIQMPKKKRRLSQPSKEFKNDEELLAVFKKENGIELKVLPSHLKYMFLGEKNTYPVIISMELTEEQEARLLETLKIHSQAIGWSLEDLKVVKKEVLKLKDANIIYPILYSTWVTPIHVVPKKTGMTIVKNNQGKCIEVFADDFTVYGNDFDSCSNIL</sequence>
<dbReference type="AlphaFoldDB" id="A0A5D3BE08"/>
<dbReference type="Gene3D" id="3.10.10.10">
    <property type="entry name" value="HIV Type 1 Reverse Transcriptase, subunit A, domain 1"/>
    <property type="match status" value="1"/>
</dbReference>
<reference evidence="3 4" key="1">
    <citation type="submission" date="2019-08" db="EMBL/GenBank/DDBJ databases">
        <title>Draft genome sequences of two oriental melons (Cucumis melo L. var makuwa).</title>
        <authorList>
            <person name="Kwon S.-Y."/>
        </authorList>
    </citation>
    <scope>NUCLEOTIDE SEQUENCE [LARGE SCALE GENOMIC DNA]</scope>
    <source>
        <strain evidence="4">cv. Chang Bougi</strain>
        <strain evidence="3">cv. SW 3</strain>
        <tissue evidence="2">Leaf</tissue>
    </source>
</reference>
<evidence type="ECO:0000313" key="2">
    <source>
        <dbReference type="EMBL" id="TYJ98012.1"/>
    </source>
</evidence>
<organism evidence="2 4">
    <name type="scientific">Cucumis melo var. makuwa</name>
    <name type="common">Oriental melon</name>
    <dbReference type="NCBI Taxonomy" id="1194695"/>
    <lineage>
        <taxon>Eukaryota</taxon>
        <taxon>Viridiplantae</taxon>
        <taxon>Streptophyta</taxon>
        <taxon>Embryophyta</taxon>
        <taxon>Tracheophyta</taxon>
        <taxon>Spermatophyta</taxon>
        <taxon>Magnoliopsida</taxon>
        <taxon>eudicotyledons</taxon>
        <taxon>Gunneridae</taxon>
        <taxon>Pentapetalae</taxon>
        <taxon>rosids</taxon>
        <taxon>fabids</taxon>
        <taxon>Cucurbitales</taxon>
        <taxon>Cucurbitaceae</taxon>
        <taxon>Benincaseae</taxon>
        <taxon>Cucumis</taxon>
    </lineage>
</organism>
<proteinExistence type="predicted"/>
<protein>
    <recommendedName>
        <fullName evidence="5">Reverse transcriptase domain-containing protein</fullName>
    </recommendedName>
</protein>
<comment type="caution">
    <text evidence="2">The sequence shown here is derived from an EMBL/GenBank/DDBJ whole genome shotgun (WGS) entry which is preliminary data.</text>
</comment>
<gene>
    <name evidence="2" type="ORF">E5676_scaffold487G00360</name>
    <name evidence="1" type="ORF">E6C27_scaffold36G00390</name>
</gene>
<evidence type="ECO:0008006" key="5">
    <source>
        <dbReference type="Google" id="ProtNLM"/>
    </source>
</evidence>
<name>A0A5D3BE08_CUCMM</name>
<dbReference type="EMBL" id="SSTD01018434">
    <property type="protein sequence ID" value="TYJ98012.1"/>
    <property type="molecule type" value="Genomic_DNA"/>
</dbReference>
<dbReference type="InterPro" id="IPR043502">
    <property type="entry name" value="DNA/RNA_pol_sf"/>
</dbReference>
<dbReference type="Proteomes" id="UP000321393">
    <property type="component" value="Unassembled WGS sequence"/>
</dbReference>
<dbReference type="EMBL" id="SSTE01018788">
    <property type="protein sequence ID" value="KAA0037874.1"/>
    <property type="molecule type" value="Genomic_DNA"/>
</dbReference>
<evidence type="ECO:0000313" key="3">
    <source>
        <dbReference type="Proteomes" id="UP000321393"/>
    </source>
</evidence>
<dbReference type="OrthoDB" id="786261at2759"/>
<evidence type="ECO:0000313" key="1">
    <source>
        <dbReference type="EMBL" id="KAA0037874.1"/>
    </source>
</evidence>
<dbReference type="Proteomes" id="UP000321947">
    <property type="component" value="Unassembled WGS sequence"/>
</dbReference>
<accession>A0A5D3BE08</accession>